<dbReference type="AlphaFoldDB" id="E4V255"/>
<proteinExistence type="predicted"/>
<dbReference type="HOGENOM" id="CLU_1864645_0_0_1"/>
<dbReference type="GeneID" id="10026377"/>
<evidence type="ECO:0000313" key="1">
    <source>
        <dbReference type="EMBL" id="EFR04120.1"/>
    </source>
</evidence>
<sequence length="137" mass="15277">MSGESEPISRKARGSTTAPTLDVQIGASSLLKLKLRSSDLSVRFHHAGKDSIPDGILITRIWDANQRPARFAVEEGVGALVTQHDEVGGTEILEKSIQRTERRVAHAVDWNVVELPNSWLAFIMNIRMFFNLFHGEK</sequence>
<dbReference type="Proteomes" id="UP000002669">
    <property type="component" value="Unassembled WGS sequence"/>
</dbReference>
<reference evidence="2" key="1">
    <citation type="journal article" date="2012" name="MBio">
        <title>Comparative genome analysis of Trichophyton rubrum and related dermatophytes reveals candidate genes involved in infection.</title>
        <authorList>
            <person name="Martinez D.A."/>
            <person name="Oliver B.G."/>
            <person name="Graeser Y."/>
            <person name="Goldberg J.M."/>
            <person name="Li W."/>
            <person name="Martinez-Rossi N.M."/>
            <person name="Monod M."/>
            <person name="Shelest E."/>
            <person name="Barton R.C."/>
            <person name="Birch E."/>
            <person name="Brakhage A.A."/>
            <person name="Chen Z."/>
            <person name="Gurr S.J."/>
            <person name="Heiman D."/>
            <person name="Heitman J."/>
            <person name="Kosti I."/>
            <person name="Rossi A."/>
            <person name="Saif S."/>
            <person name="Samalova M."/>
            <person name="Saunders C.W."/>
            <person name="Shea T."/>
            <person name="Summerbell R.C."/>
            <person name="Xu J."/>
            <person name="Young S."/>
            <person name="Zeng Q."/>
            <person name="Birren B.W."/>
            <person name="Cuomo C.A."/>
            <person name="White T.C."/>
        </authorList>
    </citation>
    <scope>NUCLEOTIDE SEQUENCE [LARGE SCALE GENOMIC DNA]</scope>
    <source>
        <strain evidence="2">ATCC MYA-4604 / CBS 118893</strain>
    </source>
</reference>
<evidence type="ECO:0000313" key="2">
    <source>
        <dbReference type="Proteomes" id="UP000002669"/>
    </source>
</evidence>
<organism evidence="2">
    <name type="scientific">Arthroderma gypseum (strain ATCC MYA-4604 / CBS 118893)</name>
    <name type="common">Microsporum gypseum</name>
    <dbReference type="NCBI Taxonomy" id="535722"/>
    <lineage>
        <taxon>Eukaryota</taxon>
        <taxon>Fungi</taxon>
        <taxon>Dikarya</taxon>
        <taxon>Ascomycota</taxon>
        <taxon>Pezizomycotina</taxon>
        <taxon>Eurotiomycetes</taxon>
        <taxon>Eurotiomycetidae</taxon>
        <taxon>Onygenales</taxon>
        <taxon>Arthrodermataceae</taxon>
        <taxon>Nannizzia</taxon>
    </lineage>
</organism>
<accession>E4V255</accession>
<dbReference type="EMBL" id="DS989827">
    <property type="protein sequence ID" value="EFR04120.1"/>
    <property type="molecule type" value="Genomic_DNA"/>
</dbReference>
<name>E4V255_ARTGP</name>
<keyword evidence="2" id="KW-1185">Reference proteome</keyword>
<dbReference type="VEuPathDB" id="FungiDB:MGYG_07127"/>
<dbReference type="InParanoid" id="E4V255"/>
<protein>
    <submittedName>
        <fullName evidence="1">Uncharacterized protein</fullName>
    </submittedName>
</protein>
<gene>
    <name evidence="1" type="ORF">MGYG_07127</name>
</gene>
<dbReference type="RefSeq" id="XP_003171128.1">
    <property type="nucleotide sequence ID" value="XM_003171080.1"/>
</dbReference>